<comment type="similarity">
    <text evidence="8">Belongs to the PPP phosphatase family.</text>
</comment>
<keyword evidence="11" id="KW-1185">Reference proteome</keyword>
<evidence type="ECO:0000313" key="10">
    <source>
        <dbReference type="EMBL" id="KAK8893633.1"/>
    </source>
</evidence>
<evidence type="ECO:0000256" key="3">
    <source>
        <dbReference type="ARBA" id="ARBA00022801"/>
    </source>
</evidence>
<evidence type="ECO:0000256" key="4">
    <source>
        <dbReference type="ARBA" id="ARBA00022912"/>
    </source>
</evidence>
<comment type="catalytic activity">
    <reaction evidence="6">
        <text>O-phospho-L-seryl-[protein] + H2O = L-seryl-[protein] + phosphate</text>
        <dbReference type="Rhea" id="RHEA:20629"/>
        <dbReference type="Rhea" id="RHEA-COMP:9863"/>
        <dbReference type="Rhea" id="RHEA-COMP:11604"/>
        <dbReference type="ChEBI" id="CHEBI:15377"/>
        <dbReference type="ChEBI" id="CHEBI:29999"/>
        <dbReference type="ChEBI" id="CHEBI:43474"/>
        <dbReference type="ChEBI" id="CHEBI:83421"/>
        <dbReference type="EC" id="3.1.3.16"/>
    </reaction>
</comment>
<dbReference type="Pfam" id="PF00149">
    <property type="entry name" value="Metallophos"/>
    <property type="match status" value="1"/>
</dbReference>
<dbReference type="PANTHER" id="PTHR11668">
    <property type="entry name" value="SERINE/THREONINE PROTEIN PHOSPHATASE"/>
    <property type="match status" value="1"/>
</dbReference>
<evidence type="ECO:0000256" key="1">
    <source>
        <dbReference type="ARBA" id="ARBA00001936"/>
    </source>
</evidence>
<dbReference type="SUPFAM" id="SSF56300">
    <property type="entry name" value="Metallo-dependent phosphatases"/>
    <property type="match status" value="1"/>
</dbReference>
<proteinExistence type="inferred from homology"/>
<keyword evidence="4" id="KW-0904">Protein phosphatase</keyword>
<dbReference type="InterPro" id="IPR029052">
    <property type="entry name" value="Metallo-depent_PP-like"/>
</dbReference>
<evidence type="ECO:0000259" key="9">
    <source>
        <dbReference type="PROSITE" id="PS00125"/>
    </source>
</evidence>
<evidence type="ECO:0000256" key="6">
    <source>
        <dbReference type="ARBA" id="ARBA00047761"/>
    </source>
</evidence>
<gene>
    <name evidence="10" type="ORF">M9Y10_022058</name>
</gene>
<evidence type="ECO:0000256" key="7">
    <source>
        <dbReference type="ARBA" id="ARBA00048336"/>
    </source>
</evidence>
<dbReference type="PRINTS" id="PR00114">
    <property type="entry name" value="STPHPHTASE"/>
</dbReference>
<dbReference type="EMBL" id="JAPFFF010000003">
    <property type="protein sequence ID" value="KAK8893633.1"/>
    <property type="molecule type" value="Genomic_DNA"/>
</dbReference>
<keyword evidence="5" id="KW-0464">Manganese</keyword>
<name>A0ABR2KR71_9EUKA</name>
<comment type="cofactor">
    <cofactor evidence="1">
        <name>Mn(2+)</name>
        <dbReference type="ChEBI" id="CHEBI:29035"/>
    </cofactor>
</comment>
<organism evidence="10 11">
    <name type="scientific">Tritrichomonas musculus</name>
    <dbReference type="NCBI Taxonomy" id="1915356"/>
    <lineage>
        <taxon>Eukaryota</taxon>
        <taxon>Metamonada</taxon>
        <taxon>Parabasalia</taxon>
        <taxon>Tritrichomonadida</taxon>
        <taxon>Tritrichomonadidae</taxon>
        <taxon>Tritrichomonas</taxon>
    </lineage>
</organism>
<dbReference type="InterPro" id="IPR004843">
    <property type="entry name" value="Calcineurin-like_PHP"/>
</dbReference>
<dbReference type="PROSITE" id="PS00125">
    <property type="entry name" value="SER_THR_PHOSPHATASE"/>
    <property type="match status" value="1"/>
</dbReference>
<dbReference type="Gene3D" id="3.60.21.10">
    <property type="match status" value="1"/>
</dbReference>
<dbReference type="InterPro" id="IPR050341">
    <property type="entry name" value="PP1_catalytic_subunit"/>
</dbReference>
<feature type="domain" description="Serine/threonine specific protein phosphatases" evidence="9">
    <location>
        <begin position="232"/>
        <end position="237"/>
    </location>
</feature>
<dbReference type="InterPro" id="IPR006186">
    <property type="entry name" value="Ser/Thr-sp_prot-phosphatase"/>
</dbReference>
<comment type="catalytic activity">
    <reaction evidence="7 8">
        <text>O-phospho-L-threonyl-[protein] + H2O = L-threonyl-[protein] + phosphate</text>
        <dbReference type="Rhea" id="RHEA:47004"/>
        <dbReference type="Rhea" id="RHEA-COMP:11060"/>
        <dbReference type="Rhea" id="RHEA-COMP:11605"/>
        <dbReference type="ChEBI" id="CHEBI:15377"/>
        <dbReference type="ChEBI" id="CHEBI:30013"/>
        <dbReference type="ChEBI" id="CHEBI:43474"/>
        <dbReference type="ChEBI" id="CHEBI:61977"/>
        <dbReference type="EC" id="3.1.3.16"/>
    </reaction>
</comment>
<protein>
    <recommendedName>
        <fullName evidence="8">Serine/threonine-protein phosphatase</fullName>
        <ecNumber evidence="8">3.1.3.16</ecNumber>
    </recommendedName>
</protein>
<evidence type="ECO:0000256" key="8">
    <source>
        <dbReference type="RuleBase" id="RU004273"/>
    </source>
</evidence>
<evidence type="ECO:0000256" key="2">
    <source>
        <dbReference type="ARBA" id="ARBA00022723"/>
    </source>
</evidence>
<sequence length="430" mass="49026">MKASYSIADFPNNITSIVKTLQLMVQGYRFYCEIEITSDKLLNFYFHPLIRSFEFDLIVNIKNASDGSTGDSINEHLSVDLDLTNTFEFASAKPIEDDWLNPDKSLTIEFEIVPSETDYSSQLDYIFEVLYSQIEGEDGLDEYAIQWMLGVCERIFLSEPTVLRTNAPCVIVGDLHGQFYDVMRIFKDEGTPDDGKKYLFLGDYVDRGYNSLSTFLLLLAFKIKYPDRCLVIRGNHEAEDISSRYGFRDEILVKFGASLYNDFIPLFDSIPLAILVNEKIFCVHGGLSPKIKTLKEIEEISRPFNPVEGEGSFDLLWTDPSTDVEEYGPSPRGSSYVFGKKPTLEFLKTNNLTLIIRAHQMMMNGYGYNLGEDVGLLTVFSASHYTSDENKGAYVSLNDKCEVRIENYAPLTKEQEEEFKGYNFAEYLSK</sequence>
<dbReference type="PANTHER" id="PTHR11668:SF300">
    <property type="entry name" value="SERINE_THREONINE-PROTEIN PHOSPHATASE"/>
    <property type="match status" value="1"/>
</dbReference>
<dbReference type="EC" id="3.1.3.16" evidence="8"/>
<keyword evidence="3 8" id="KW-0378">Hydrolase</keyword>
<comment type="caution">
    <text evidence="10">The sequence shown here is derived from an EMBL/GenBank/DDBJ whole genome shotgun (WGS) entry which is preliminary data.</text>
</comment>
<evidence type="ECO:0000256" key="5">
    <source>
        <dbReference type="ARBA" id="ARBA00023211"/>
    </source>
</evidence>
<dbReference type="Proteomes" id="UP001470230">
    <property type="component" value="Unassembled WGS sequence"/>
</dbReference>
<accession>A0ABR2KR71</accession>
<dbReference type="SMART" id="SM00156">
    <property type="entry name" value="PP2Ac"/>
    <property type="match status" value="1"/>
</dbReference>
<reference evidence="10 11" key="1">
    <citation type="submission" date="2024-04" db="EMBL/GenBank/DDBJ databases">
        <title>Tritrichomonas musculus Genome.</title>
        <authorList>
            <person name="Alves-Ferreira E."/>
            <person name="Grigg M."/>
            <person name="Lorenzi H."/>
            <person name="Galac M."/>
        </authorList>
    </citation>
    <scope>NUCLEOTIDE SEQUENCE [LARGE SCALE GENOMIC DNA]</scope>
    <source>
        <strain evidence="10 11">EAF2021</strain>
    </source>
</reference>
<evidence type="ECO:0000313" key="11">
    <source>
        <dbReference type="Proteomes" id="UP001470230"/>
    </source>
</evidence>
<keyword evidence="2" id="KW-0479">Metal-binding</keyword>